<dbReference type="GO" id="GO:0008233">
    <property type="term" value="F:peptidase activity"/>
    <property type="evidence" value="ECO:0007669"/>
    <property type="project" value="UniProtKB-KW"/>
</dbReference>
<accession>A0A3E5GPG5</accession>
<reference evidence="5 6" key="1">
    <citation type="submission" date="2018-08" db="EMBL/GenBank/DDBJ databases">
        <title>A genome reference for cultivated species of the human gut microbiota.</title>
        <authorList>
            <person name="Zou Y."/>
            <person name="Xue W."/>
            <person name="Luo G."/>
        </authorList>
    </citation>
    <scope>NUCLEOTIDE SEQUENCE [LARGE SCALE GENOMIC DNA]</scope>
    <source>
        <strain evidence="5 6">OM02-12</strain>
    </source>
</reference>
<organism evidence="5 6">
    <name type="scientific">Dorea formicigenerans</name>
    <dbReference type="NCBI Taxonomy" id="39486"/>
    <lineage>
        <taxon>Bacteria</taxon>
        <taxon>Bacillati</taxon>
        <taxon>Bacillota</taxon>
        <taxon>Clostridia</taxon>
        <taxon>Lachnospirales</taxon>
        <taxon>Lachnospiraceae</taxon>
        <taxon>Dorea</taxon>
    </lineage>
</organism>
<dbReference type="Proteomes" id="UP000261055">
    <property type="component" value="Unassembled WGS sequence"/>
</dbReference>
<dbReference type="InterPro" id="IPR006433">
    <property type="entry name" value="Prohead_protease"/>
</dbReference>
<dbReference type="InterPro" id="IPR054613">
    <property type="entry name" value="Peptidase_S78_dom"/>
</dbReference>
<keyword evidence="1" id="KW-1188">Viral release from host cell</keyword>
<dbReference type="GO" id="GO:0006508">
    <property type="term" value="P:proteolysis"/>
    <property type="evidence" value="ECO:0007669"/>
    <property type="project" value="UniProtKB-KW"/>
</dbReference>
<dbReference type="RefSeq" id="WP_117614086.1">
    <property type="nucleotide sequence ID" value="NZ_QSVQ01000020.1"/>
</dbReference>
<sequence>MSNWERQVRGIPQAFQTRDDSGEKYICGYFAVFNSDYTIWDGATESVDPHAFDETLDADIRCLIDHDTRLVLGRTKSGTLTLRIDEKGLYGEVKINEADQDAMNLYERVKRGDVDQCSFGFDIVKEEYEERENDVHWTIKKVILYEVSVCTFPAYEETEVSARKKDYGSIKKREVDAWKIKMLEKLKGEQK</sequence>
<gene>
    <name evidence="5" type="ORF">DXB12_13880</name>
</gene>
<name>A0A3E5GPG5_9FIRM</name>
<dbReference type="AlphaFoldDB" id="A0A3E5GPG5"/>
<dbReference type="NCBIfam" id="TIGR01543">
    <property type="entry name" value="proheadase_HK97"/>
    <property type="match status" value="1"/>
</dbReference>
<protein>
    <submittedName>
        <fullName evidence="5">HK97 family phage prohead protease</fullName>
    </submittedName>
</protein>
<proteinExistence type="predicted"/>
<evidence type="ECO:0000259" key="4">
    <source>
        <dbReference type="Pfam" id="PF04586"/>
    </source>
</evidence>
<evidence type="ECO:0000313" key="5">
    <source>
        <dbReference type="EMBL" id="RGO47652.1"/>
    </source>
</evidence>
<dbReference type="Pfam" id="PF04586">
    <property type="entry name" value="Peptidase_S78"/>
    <property type="match status" value="1"/>
</dbReference>
<evidence type="ECO:0000313" key="6">
    <source>
        <dbReference type="Proteomes" id="UP000261055"/>
    </source>
</evidence>
<evidence type="ECO:0000256" key="2">
    <source>
        <dbReference type="ARBA" id="ARBA00022670"/>
    </source>
</evidence>
<keyword evidence="2 5" id="KW-0645">Protease</keyword>
<keyword evidence="3" id="KW-0378">Hydrolase</keyword>
<feature type="domain" description="Prohead serine protease" evidence="4">
    <location>
        <begin position="18"/>
        <end position="171"/>
    </location>
</feature>
<evidence type="ECO:0000256" key="1">
    <source>
        <dbReference type="ARBA" id="ARBA00022612"/>
    </source>
</evidence>
<dbReference type="EMBL" id="QSVQ01000020">
    <property type="protein sequence ID" value="RGO47652.1"/>
    <property type="molecule type" value="Genomic_DNA"/>
</dbReference>
<evidence type="ECO:0000256" key="3">
    <source>
        <dbReference type="ARBA" id="ARBA00022801"/>
    </source>
</evidence>
<keyword evidence="6" id="KW-1185">Reference proteome</keyword>
<comment type="caution">
    <text evidence="5">The sequence shown here is derived from an EMBL/GenBank/DDBJ whole genome shotgun (WGS) entry which is preliminary data.</text>
</comment>